<dbReference type="EMBL" id="MU007103">
    <property type="protein sequence ID" value="KAF2421038.1"/>
    <property type="molecule type" value="Genomic_DNA"/>
</dbReference>
<reference evidence="2" key="1">
    <citation type="journal article" date="2020" name="Stud. Mycol.">
        <title>101 Dothideomycetes genomes: a test case for predicting lifestyles and emergence of pathogens.</title>
        <authorList>
            <person name="Haridas S."/>
            <person name="Albert R."/>
            <person name="Binder M."/>
            <person name="Bloem J."/>
            <person name="Labutti K."/>
            <person name="Salamov A."/>
            <person name="Andreopoulos B."/>
            <person name="Baker S."/>
            <person name="Barry K."/>
            <person name="Bills G."/>
            <person name="Bluhm B."/>
            <person name="Cannon C."/>
            <person name="Castanera R."/>
            <person name="Culley D."/>
            <person name="Daum C."/>
            <person name="Ezra D."/>
            <person name="Gonzalez J."/>
            <person name="Henrissat B."/>
            <person name="Kuo A."/>
            <person name="Liang C."/>
            <person name="Lipzen A."/>
            <person name="Lutzoni F."/>
            <person name="Magnuson J."/>
            <person name="Mondo S."/>
            <person name="Nolan M."/>
            <person name="Ohm R."/>
            <person name="Pangilinan J."/>
            <person name="Park H.-J."/>
            <person name="Ramirez L."/>
            <person name="Alfaro M."/>
            <person name="Sun H."/>
            <person name="Tritt A."/>
            <person name="Yoshinaga Y."/>
            <person name="Zwiers L.-H."/>
            <person name="Turgeon B."/>
            <person name="Goodwin S."/>
            <person name="Spatafora J."/>
            <person name="Crous P."/>
            <person name="Grigoriev I."/>
        </authorList>
    </citation>
    <scope>NUCLEOTIDE SEQUENCE</scope>
    <source>
        <strain evidence="2">CBS 130266</strain>
    </source>
</reference>
<proteinExistence type="predicted"/>
<dbReference type="AlphaFoldDB" id="A0A9P4NGP4"/>
<evidence type="ECO:0008006" key="4">
    <source>
        <dbReference type="Google" id="ProtNLM"/>
    </source>
</evidence>
<keyword evidence="1" id="KW-0732">Signal</keyword>
<gene>
    <name evidence="2" type="ORF">EJ08DRAFT_523590</name>
</gene>
<evidence type="ECO:0000313" key="2">
    <source>
        <dbReference type="EMBL" id="KAF2421038.1"/>
    </source>
</evidence>
<accession>A0A9P4NGP4</accession>
<comment type="caution">
    <text evidence="2">The sequence shown here is derived from an EMBL/GenBank/DDBJ whole genome shotgun (WGS) entry which is preliminary data.</text>
</comment>
<protein>
    <recommendedName>
        <fullName evidence="4">Secreted protein</fullName>
    </recommendedName>
</protein>
<feature type="chain" id="PRO_5040252893" description="Secreted protein" evidence="1">
    <location>
        <begin position="23"/>
        <end position="138"/>
    </location>
</feature>
<name>A0A9P4NGP4_9PEZI</name>
<sequence length="138" mass="15747">MCNRAILLHMLLKVGFPGTIEAVQLRRVMSIHAHAPGTAPPYPILLGKSYAFKGRSTTQASVGSVAFTSISDVYSRLGFHFRLWNHSLQPLRHHINLIHICECSRGQNWQNRTYCTPYKVIFEPPYEASRPPNERMEN</sequence>
<evidence type="ECO:0000256" key="1">
    <source>
        <dbReference type="SAM" id="SignalP"/>
    </source>
</evidence>
<dbReference type="Proteomes" id="UP000800235">
    <property type="component" value="Unassembled WGS sequence"/>
</dbReference>
<feature type="signal peptide" evidence="1">
    <location>
        <begin position="1"/>
        <end position="22"/>
    </location>
</feature>
<keyword evidence="3" id="KW-1185">Reference proteome</keyword>
<evidence type="ECO:0000313" key="3">
    <source>
        <dbReference type="Proteomes" id="UP000800235"/>
    </source>
</evidence>
<organism evidence="2 3">
    <name type="scientific">Tothia fuscella</name>
    <dbReference type="NCBI Taxonomy" id="1048955"/>
    <lineage>
        <taxon>Eukaryota</taxon>
        <taxon>Fungi</taxon>
        <taxon>Dikarya</taxon>
        <taxon>Ascomycota</taxon>
        <taxon>Pezizomycotina</taxon>
        <taxon>Dothideomycetes</taxon>
        <taxon>Pleosporomycetidae</taxon>
        <taxon>Venturiales</taxon>
        <taxon>Cylindrosympodiaceae</taxon>
        <taxon>Tothia</taxon>
    </lineage>
</organism>